<dbReference type="OrthoDB" id="2520703at2759"/>
<comment type="caution">
    <text evidence="1">The sequence shown here is derived from an EMBL/GenBank/DDBJ whole genome shotgun (WGS) entry which is preliminary data.</text>
</comment>
<evidence type="ECO:0000313" key="1">
    <source>
        <dbReference type="EMBL" id="KAF4974198.1"/>
    </source>
</evidence>
<dbReference type="Proteomes" id="UP000635477">
    <property type="component" value="Unassembled WGS sequence"/>
</dbReference>
<evidence type="ECO:0000313" key="2">
    <source>
        <dbReference type="Proteomes" id="UP000635477"/>
    </source>
</evidence>
<dbReference type="AlphaFoldDB" id="A0A8H4UDF9"/>
<keyword evidence="2" id="KW-1185">Reference proteome</keyword>
<dbReference type="EMBL" id="JABEYC010000791">
    <property type="protein sequence ID" value="KAF4974198.1"/>
    <property type="molecule type" value="Genomic_DNA"/>
</dbReference>
<reference evidence="1" key="1">
    <citation type="journal article" date="2020" name="BMC Genomics">
        <title>Correction to: Identification and distribution of gene clusters required for synthesis of sphingolipid metabolism inhibitors in diverse species of the filamentous fungus Fusarium.</title>
        <authorList>
            <person name="Kim H.S."/>
            <person name="Lohmar J.M."/>
            <person name="Busman M."/>
            <person name="Brown D.W."/>
            <person name="Naumann T.A."/>
            <person name="Divon H.H."/>
            <person name="Lysoe E."/>
            <person name="Uhlig S."/>
            <person name="Proctor R.H."/>
        </authorList>
    </citation>
    <scope>NUCLEOTIDE SEQUENCE</scope>
    <source>
        <strain evidence="1">NRRL 22465</strain>
    </source>
</reference>
<accession>A0A8H4UDF9</accession>
<reference evidence="1" key="2">
    <citation type="submission" date="2020-05" db="EMBL/GenBank/DDBJ databases">
        <authorList>
            <person name="Kim H.-S."/>
            <person name="Proctor R.H."/>
            <person name="Brown D.W."/>
        </authorList>
    </citation>
    <scope>NUCLEOTIDE SEQUENCE</scope>
    <source>
        <strain evidence="1">NRRL 22465</strain>
    </source>
</reference>
<protein>
    <submittedName>
        <fullName evidence="1">Uncharacterized protein</fullName>
    </submittedName>
</protein>
<sequence>MTVEGEESLNKEAHDKLEKAFDDRYPVGRRYVKTEILAMVIAQLPKLQYLSIEDCAQWPSGGISASAFAAMGISHLPIRTLDCGPNSNSIIDLSTGLETLNLHDRSMNTMTPLPRFRTLRTTEGNLSGHGLRELLSACTDSLETFAYEAGEETS</sequence>
<gene>
    <name evidence="1" type="ORF">FZEAL_8876</name>
</gene>
<dbReference type="Gene3D" id="3.80.10.10">
    <property type="entry name" value="Ribonuclease Inhibitor"/>
    <property type="match status" value="1"/>
</dbReference>
<dbReference type="InterPro" id="IPR032675">
    <property type="entry name" value="LRR_dom_sf"/>
</dbReference>
<organism evidence="1 2">
    <name type="scientific">Fusarium zealandicum</name>
    <dbReference type="NCBI Taxonomy" id="1053134"/>
    <lineage>
        <taxon>Eukaryota</taxon>
        <taxon>Fungi</taxon>
        <taxon>Dikarya</taxon>
        <taxon>Ascomycota</taxon>
        <taxon>Pezizomycotina</taxon>
        <taxon>Sordariomycetes</taxon>
        <taxon>Hypocreomycetidae</taxon>
        <taxon>Hypocreales</taxon>
        <taxon>Nectriaceae</taxon>
        <taxon>Fusarium</taxon>
        <taxon>Fusarium staphyleae species complex</taxon>
    </lineage>
</organism>
<dbReference type="SUPFAM" id="SSF52047">
    <property type="entry name" value="RNI-like"/>
    <property type="match status" value="1"/>
</dbReference>
<proteinExistence type="predicted"/>
<name>A0A8H4UDF9_9HYPO</name>